<organism evidence="1 2">
    <name type="scientific">Oxynema aestuarii AP17</name>
    <dbReference type="NCBI Taxonomy" id="2064643"/>
    <lineage>
        <taxon>Bacteria</taxon>
        <taxon>Bacillati</taxon>
        <taxon>Cyanobacteriota</taxon>
        <taxon>Cyanophyceae</taxon>
        <taxon>Oscillatoriophycideae</taxon>
        <taxon>Oscillatoriales</taxon>
        <taxon>Oscillatoriaceae</taxon>
        <taxon>Oxynema</taxon>
        <taxon>Oxynema aestuarii</taxon>
    </lineage>
</organism>
<evidence type="ECO:0000313" key="1">
    <source>
        <dbReference type="EMBL" id="QIZ69484.1"/>
    </source>
</evidence>
<protein>
    <submittedName>
        <fullName evidence="1">Uncharacterized protein</fullName>
    </submittedName>
</protein>
<proteinExistence type="predicted"/>
<keyword evidence="2" id="KW-1185">Reference proteome</keyword>
<dbReference type="Proteomes" id="UP000500857">
    <property type="component" value="Chromosome"/>
</dbReference>
<evidence type="ECO:0000313" key="2">
    <source>
        <dbReference type="Proteomes" id="UP000500857"/>
    </source>
</evidence>
<gene>
    <name evidence="1" type="ORF">HCG48_01850</name>
</gene>
<dbReference type="AlphaFoldDB" id="A0A6H1TSA9"/>
<reference evidence="1 2" key="1">
    <citation type="submission" date="2020-04" db="EMBL/GenBank/DDBJ databases">
        <authorList>
            <person name="Basu S."/>
            <person name="Maruthanayagam V."/>
            <person name="Chakraborty S."/>
            <person name="Pramanik A."/>
            <person name="Mukherjee J."/>
            <person name="Brink B."/>
        </authorList>
    </citation>
    <scope>NUCLEOTIDE SEQUENCE [LARGE SCALE GENOMIC DNA]</scope>
    <source>
        <strain evidence="1 2">AP17</strain>
    </source>
</reference>
<name>A0A6H1TSA9_9CYAN</name>
<dbReference type="KEGG" id="oxy:HCG48_01850"/>
<sequence>MKELTRVSKLSDRHETQLRGKLVTIDDIRGDGLNDLDLLAQDFQHMSLVVKSVQRNYRRLLKQNRRLQVLLLKSMDRCYCWPGNRCDRCQEILEVLGNPSLCDYVELTED</sequence>
<dbReference type="RefSeq" id="WP_168567641.1">
    <property type="nucleotide sequence ID" value="NZ_CP051167.1"/>
</dbReference>
<accession>A0A6H1TSA9</accession>
<dbReference type="EMBL" id="CP051167">
    <property type="protein sequence ID" value="QIZ69484.1"/>
    <property type="molecule type" value="Genomic_DNA"/>
</dbReference>